<dbReference type="InterPro" id="IPR025534">
    <property type="entry name" value="DUF4420"/>
</dbReference>
<comment type="caution">
    <text evidence="1">The sequence shown here is derived from an EMBL/GenBank/DDBJ whole genome shotgun (WGS) entry which is preliminary data.</text>
</comment>
<accession>A0A942YWL5</accession>
<protein>
    <submittedName>
        <fullName evidence="1">PD-(D/E)XK motif protein</fullName>
    </submittedName>
</protein>
<dbReference type="RefSeq" id="WP_213118660.1">
    <property type="nucleotide sequence ID" value="NZ_JAGYPF010000003.1"/>
</dbReference>
<gene>
    <name evidence="1" type="ORF">KHA99_17100</name>
</gene>
<dbReference type="Proteomes" id="UP000679749">
    <property type="component" value="Unassembled WGS sequence"/>
</dbReference>
<evidence type="ECO:0000313" key="2">
    <source>
        <dbReference type="Proteomes" id="UP000679749"/>
    </source>
</evidence>
<dbReference type="AlphaFoldDB" id="A0A942YWL5"/>
<name>A0A942YWL5_9BACI</name>
<sequence>MVDVKTEFEQMIGELKDQSNDEFYKLNVLTDEAPIIFAGIDAGNLNRMLYIDLGQSPWEDEQLNALPKWRGLSIKMEYFEKIFSLKNRHVLIIRQEDEQNTEIFDSVLQNLVDHLMNNKEDSLFSNIFTVLDRWRTFFQRGGFRKLSDEQQRGLFGELWFINEWLDKFPGQPPLIIEQWYGPTKGRIDFKSNKFGLEIKTVSEKLSKSIKISNEDQLKLSEAISTIYLYVCFLEQSKTHGMSLQDLAVQVKEKIAKRSERIALIYNDFLMDLGFREEEYAEPLYFVENIEVYEAGAGFPRLLKKDLPRGISHVTYNIDLTHCSEFERDKETIFQYFRVDGEK</sequence>
<evidence type="ECO:0000313" key="1">
    <source>
        <dbReference type="EMBL" id="MBS4214170.1"/>
    </source>
</evidence>
<organism evidence="1 2">
    <name type="scientific">Neobacillus rhizophilus</name>
    <dbReference type="NCBI Taxonomy" id="2833579"/>
    <lineage>
        <taxon>Bacteria</taxon>
        <taxon>Bacillati</taxon>
        <taxon>Bacillota</taxon>
        <taxon>Bacilli</taxon>
        <taxon>Bacillales</taxon>
        <taxon>Bacillaceae</taxon>
        <taxon>Neobacillus</taxon>
    </lineage>
</organism>
<reference evidence="1" key="1">
    <citation type="submission" date="2021-05" db="EMBL/GenBank/DDBJ databases">
        <title>Novel Bacillus species.</title>
        <authorList>
            <person name="Liu G."/>
        </authorList>
    </citation>
    <scope>NUCLEOTIDE SEQUENCE</scope>
    <source>
        <strain evidence="1">FJAT-49825</strain>
    </source>
</reference>
<proteinExistence type="predicted"/>
<dbReference type="EMBL" id="JAGYPF010000003">
    <property type="protein sequence ID" value="MBS4214170.1"/>
    <property type="molecule type" value="Genomic_DNA"/>
</dbReference>
<keyword evidence="2" id="KW-1185">Reference proteome</keyword>
<dbReference type="Pfam" id="PF14390">
    <property type="entry name" value="DUF4420"/>
    <property type="match status" value="1"/>
</dbReference>